<sequence length="221" mass="24025">MNGLTQRIELDNFYHRDETLIPTGQPDGAGDGQLSGRACRWLIYLRISDGETSDSVKHLLVLEGLPTALQPVRQSSSSSNGSVDASMIVRGDSLPNGKISVQQGMFHAISWNTSFNGSCYSISELKASLIGSVSKLGGTAQLASFNSVKEVEELFAANNAKLKIFPYRRPLDFDKPVRIEWFQSVAARQTIEPLALRSDDACLAKSITRKNASSATIDSNT</sequence>
<keyword evidence="1" id="KW-1185">Reference proteome</keyword>
<evidence type="ECO:0000313" key="2">
    <source>
        <dbReference type="WBParaSite" id="maker-uti_cns_0000659-snap-gene-1.7-mRNA-1"/>
    </source>
</evidence>
<dbReference type="Proteomes" id="UP000095280">
    <property type="component" value="Unplaced"/>
</dbReference>
<accession>A0A1I8G243</accession>
<reference evidence="2" key="1">
    <citation type="submission" date="2016-11" db="UniProtKB">
        <authorList>
            <consortium name="WormBaseParasite"/>
        </authorList>
    </citation>
    <scope>IDENTIFICATION</scope>
</reference>
<evidence type="ECO:0000313" key="1">
    <source>
        <dbReference type="Proteomes" id="UP000095280"/>
    </source>
</evidence>
<protein>
    <submittedName>
        <fullName evidence="2">BRCT domain-containing protein</fullName>
    </submittedName>
</protein>
<dbReference type="WBParaSite" id="maker-uti_cns_0000659-snap-gene-1.7-mRNA-1">
    <property type="protein sequence ID" value="maker-uti_cns_0000659-snap-gene-1.7-mRNA-1"/>
    <property type="gene ID" value="maker-uti_cns_0000659-snap-gene-1.7"/>
</dbReference>
<proteinExistence type="predicted"/>
<organism evidence="1 2">
    <name type="scientific">Macrostomum lignano</name>
    <dbReference type="NCBI Taxonomy" id="282301"/>
    <lineage>
        <taxon>Eukaryota</taxon>
        <taxon>Metazoa</taxon>
        <taxon>Spiralia</taxon>
        <taxon>Lophotrochozoa</taxon>
        <taxon>Platyhelminthes</taxon>
        <taxon>Rhabditophora</taxon>
        <taxon>Macrostomorpha</taxon>
        <taxon>Macrostomida</taxon>
        <taxon>Macrostomidae</taxon>
        <taxon>Macrostomum</taxon>
    </lineage>
</organism>
<dbReference type="AlphaFoldDB" id="A0A1I8G243"/>
<name>A0A1I8G243_9PLAT</name>